<reference evidence="2 3" key="1">
    <citation type="submission" date="2020-08" db="EMBL/GenBank/DDBJ databases">
        <title>Acidobacteriota in marine sediments use diverse sulfur dissimilation pathways.</title>
        <authorList>
            <person name="Wasmund K."/>
        </authorList>
    </citation>
    <scope>NUCLEOTIDE SEQUENCE [LARGE SCALE GENOMIC DNA]</scope>
    <source>
        <strain evidence="2">MAG AM3-A</strain>
    </source>
</reference>
<proteinExistence type="predicted"/>
<sequence>MIGDIRKVTAKITERFKHRFYGRTFQCPVCHLELALVDVNGNRLLVCPVCGVVLDVEEVYGHAVPVVLDVELHRPQPKMRIHPLATHLPIGLYPFAVLGAVLLLIASILEPMMPGLAPFLDRAPVLADTTLVLLVLSVGFSVVTFFSGLRDWFRRYRRRPYAQIRLKIAFSLIFLMLGGLAIALHASGAAFSAGTGLVDLGSPLALMLAVVELVALGAGMVVIATLGHVGGTLVFGR</sequence>
<dbReference type="AlphaFoldDB" id="A0A8J6Y4C1"/>
<organism evidence="2 3">
    <name type="scientific">Candidatus Sulfomarinibacter kjeldsenii</name>
    <dbReference type="NCBI Taxonomy" id="2885994"/>
    <lineage>
        <taxon>Bacteria</taxon>
        <taxon>Pseudomonadati</taxon>
        <taxon>Acidobacteriota</taxon>
        <taxon>Thermoanaerobaculia</taxon>
        <taxon>Thermoanaerobaculales</taxon>
        <taxon>Candidatus Sulfomarinibacteraceae</taxon>
        <taxon>Candidatus Sulfomarinibacter</taxon>
    </lineage>
</organism>
<dbReference type="Proteomes" id="UP000598633">
    <property type="component" value="Unassembled WGS sequence"/>
</dbReference>
<feature type="transmembrane region" description="Helical" evidence="1">
    <location>
        <begin position="84"/>
        <end position="109"/>
    </location>
</feature>
<keyword evidence="1" id="KW-1133">Transmembrane helix</keyword>
<feature type="transmembrane region" description="Helical" evidence="1">
    <location>
        <begin position="129"/>
        <end position="149"/>
    </location>
</feature>
<dbReference type="EMBL" id="JACXWA010000078">
    <property type="protein sequence ID" value="MBD3870658.1"/>
    <property type="molecule type" value="Genomic_DNA"/>
</dbReference>
<name>A0A8J6Y4C1_9BACT</name>
<feature type="transmembrane region" description="Helical" evidence="1">
    <location>
        <begin position="170"/>
        <end position="193"/>
    </location>
</feature>
<keyword evidence="1" id="KW-0472">Membrane</keyword>
<evidence type="ECO:0000313" key="3">
    <source>
        <dbReference type="Proteomes" id="UP000598633"/>
    </source>
</evidence>
<keyword evidence="1" id="KW-0812">Transmembrane</keyword>
<evidence type="ECO:0000313" key="2">
    <source>
        <dbReference type="EMBL" id="MBD3870658.1"/>
    </source>
</evidence>
<feature type="transmembrane region" description="Helical" evidence="1">
    <location>
        <begin position="213"/>
        <end position="235"/>
    </location>
</feature>
<protein>
    <submittedName>
        <fullName evidence="2">Uncharacterized protein</fullName>
    </submittedName>
</protein>
<comment type="caution">
    <text evidence="2">The sequence shown here is derived from an EMBL/GenBank/DDBJ whole genome shotgun (WGS) entry which is preliminary data.</text>
</comment>
<gene>
    <name evidence="2" type="ORF">IFJ97_04790</name>
</gene>
<evidence type="ECO:0000256" key="1">
    <source>
        <dbReference type="SAM" id="Phobius"/>
    </source>
</evidence>
<accession>A0A8J6Y4C1</accession>